<evidence type="ECO:0000313" key="4">
    <source>
        <dbReference type="Proteomes" id="UP000215902"/>
    </source>
</evidence>
<keyword evidence="4" id="KW-1185">Reference proteome</keyword>
<comment type="caution">
    <text evidence="2">The sequence shown here is derived from an EMBL/GenBank/DDBJ whole genome shotgun (WGS) entry which is preliminary data.</text>
</comment>
<sequence length="192" mass="20466">HRMSTSSHQILVEPSCRQLRMLIQRHLAKGCRCCLHVVAVSAPSSSNIVSRTIPLCSNPDDSCLSESSAASDKCLPMSASDLSILDEAAVKTSDDDNNFDDDCEAAGLLNLLSLSKLTDNNCDEFVNNDGSASAGRASSTPVPPGASPCAAEPELELSMAEPLNSATGQDSLMESVPNRSLLCKYRLYCSRR</sequence>
<dbReference type="AlphaFoldDB" id="A0A267GB58"/>
<name>A0A267GB58_9PLAT</name>
<dbReference type="Proteomes" id="UP000215902">
    <property type="component" value="Unassembled WGS sequence"/>
</dbReference>
<dbReference type="EMBL" id="NIVC01000424">
    <property type="protein sequence ID" value="PAA83268.1"/>
    <property type="molecule type" value="Genomic_DNA"/>
</dbReference>
<proteinExistence type="predicted"/>
<evidence type="ECO:0000313" key="2">
    <source>
        <dbReference type="EMBL" id="PAA83268.1"/>
    </source>
</evidence>
<dbReference type="EMBL" id="NIVC01000424">
    <property type="protein sequence ID" value="PAA83271.1"/>
    <property type="molecule type" value="Genomic_DNA"/>
</dbReference>
<reference evidence="2 4" key="1">
    <citation type="submission" date="2017-06" db="EMBL/GenBank/DDBJ databases">
        <title>A platform for efficient transgenesis in Macrostomum lignano, a flatworm model organism for stem cell research.</title>
        <authorList>
            <person name="Berezikov E."/>
        </authorList>
    </citation>
    <scope>NUCLEOTIDE SEQUENCE [LARGE SCALE GENOMIC DNA]</scope>
    <source>
        <strain evidence="2">DV1</strain>
        <tissue evidence="2">Whole organism</tissue>
    </source>
</reference>
<feature type="non-terminal residue" evidence="2">
    <location>
        <position position="1"/>
    </location>
</feature>
<evidence type="ECO:0000256" key="1">
    <source>
        <dbReference type="SAM" id="MobiDB-lite"/>
    </source>
</evidence>
<protein>
    <submittedName>
        <fullName evidence="2">Uncharacterized protein</fullName>
    </submittedName>
</protein>
<organism evidence="2 4">
    <name type="scientific">Macrostomum lignano</name>
    <dbReference type="NCBI Taxonomy" id="282301"/>
    <lineage>
        <taxon>Eukaryota</taxon>
        <taxon>Metazoa</taxon>
        <taxon>Spiralia</taxon>
        <taxon>Lophotrochozoa</taxon>
        <taxon>Platyhelminthes</taxon>
        <taxon>Rhabditophora</taxon>
        <taxon>Macrostomorpha</taxon>
        <taxon>Macrostomida</taxon>
        <taxon>Macrostomidae</taxon>
        <taxon>Macrostomum</taxon>
    </lineage>
</organism>
<gene>
    <name evidence="2" type="ORF">BOX15_Mlig024550g3</name>
    <name evidence="3" type="ORF">BOX15_Mlig024550g5</name>
</gene>
<accession>A0A267GB58</accession>
<evidence type="ECO:0000313" key="3">
    <source>
        <dbReference type="EMBL" id="PAA83271.1"/>
    </source>
</evidence>
<feature type="region of interest" description="Disordered" evidence="1">
    <location>
        <begin position="132"/>
        <end position="151"/>
    </location>
</feature>